<dbReference type="GO" id="GO:0006178">
    <property type="term" value="P:guanine salvage"/>
    <property type="evidence" value="ECO:0007669"/>
    <property type="project" value="TreeGrafter"/>
</dbReference>
<dbReference type="Pfam" id="PF00156">
    <property type="entry name" value="Pribosyltran"/>
    <property type="match status" value="1"/>
</dbReference>
<evidence type="ECO:0000256" key="8">
    <source>
        <dbReference type="ARBA" id="ARBA00022679"/>
    </source>
</evidence>
<dbReference type="NCBIfam" id="TIGR01203">
    <property type="entry name" value="HGPRTase"/>
    <property type="match status" value="1"/>
</dbReference>
<evidence type="ECO:0000256" key="7">
    <source>
        <dbReference type="ARBA" id="ARBA00022676"/>
    </source>
</evidence>
<comment type="pathway">
    <text evidence="3 15">Purine metabolism; IMP biosynthesis via salvage pathway; IMP from hypoxanthine: step 1/1.</text>
</comment>
<dbReference type="GO" id="GO:0000287">
    <property type="term" value="F:magnesium ion binding"/>
    <property type="evidence" value="ECO:0007669"/>
    <property type="project" value="TreeGrafter"/>
</dbReference>
<dbReference type="GO" id="GO:0006166">
    <property type="term" value="P:purine ribonucleoside salvage"/>
    <property type="evidence" value="ECO:0007669"/>
    <property type="project" value="UniProtKB-KW"/>
</dbReference>
<evidence type="ECO:0000256" key="14">
    <source>
        <dbReference type="ARBA" id="ARBA00049402"/>
    </source>
</evidence>
<comment type="catalytic activity">
    <reaction evidence="13">
        <text>GMP + diphosphate = guanine + 5-phospho-alpha-D-ribose 1-diphosphate</text>
        <dbReference type="Rhea" id="RHEA:25424"/>
        <dbReference type="ChEBI" id="CHEBI:16235"/>
        <dbReference type="ChEBI" id="CHEBI:33019"/>
        <dbReference type="ChEBI" id="CHEBI:58017"/>
        <dbReference type="ChEBI" id="CHEBI:58115"/>
        <dbReference type="EC" id="2.4.2.8"/>
    </reaction>
    <physiologicalReaction direction="right-to-left" evidence="13">
        <dbReference type="Rhea" id="RHEA:25426"/>
    </physiologicalReaction>
</comment>
<keyword evidence="6 15" id="KW-0963">Cytoplasm</keyword>
<accession>A0A7C4U795</accession>
<dbReference type="GO" id="GO:0000166">
    <property type="term" value="F:nucleotide binding"/>
    <property type="evidence" value="ECO:0007669"/>
    <property type="project" value="UniProtKB-KW"/>
</dbReference>
<name>A0A7C4U795_UNCW3</name>
<evidence type="ECO:0000256" key="10">
    <source>
        <dbReference type="ARBA" id="ARBA00022726"/>
    </source>
</evidence>
<keyword evidence="7 15" id="KW-0328">Glycosyltransferase</keyword>
<feature type="domain" description="Phosphoribosyltransferase" evidence="16">
    <location>
        <begin position="6"/>
        <end position="156"/>
    </location>
</feature>
<keyword evidence="8 15" id="KW-0808">Transferase</keyword>
<keyword evidence="11 15" id="KW-0547">Nucleotide-binding</keyword>
<evidence type="ECO:0000256" key="1">
    <source>
        <dbReference type="ARBA" id="ARBA00001946"/>
    </source>
</evidence>
<evidence type="ECO:0000256" key="5">
    <source>
        <dbReference type="ARBA" id="ARBA00011895"/>
    </source>
</evidence>
<comment type="caution">
    <text evidence="17">The sequence shown here is derived from an EMBL/GenBank/DDBJ whole genome shotgun (WGS) entry which is preliminary data.</text>
</comment>
<evidence type="ECO:0000256" key="4">
    <source>
        <dbReference type="ARBA" id="ARBA00008391"/>
    </source>
</evidence>
<dbReference type="UniPathway" id="UPA00591">
    <property type="reaction ID" value="UER00648"/>
</dbReference>
<dbReference type="GO" id="GO:0004422">
    <property type="term" value="F:hypoxanthine phosphoribosyltransferase activity"/>
    <property type="evidence" value="ECO:0007669"/>
    <property type="project" value="InterPro"/>
</dbReference>
<dbReference type="AlphaFoldDB" id="A0A7C4U795"/>
<dbReference type="GO" id="GO:0032263">
    <property type="term" value="P:GMP salvage"/>
    <property type="evidence" value="ECO:0007669"/>
    <property type="project" value="TreeGrafter"/>
</dbReference>
<evidence type="ECO:0000256" key="6">
    <source>
        <dbReference type="ARBA" id="ARBA00022490"/>
    </source>
</evidence>
<dbReference type="PANTHER" id="PTHR43340">
    <property type="entry name" value="HYPOXANTHINE-GUANINE PHOSPHORIBOSYLTRANSFERASE"/>
    <property type="match status" value="1"/>
</dbReference>
<reference evidence="17" key="1">
    <citation type="journal article" date="2020" name="mSystems">
        <title>Genome- and Community-Level Interaction Insights into Carbon Utilization and Element Cycling Functions of Hydrothermarchaeota in Hydrothermal Sediment.</title>
        <authorList>
            <person name="Zhou Z."/>
            <person name="Liu Y."/>
            <person name="Xu W."/>
            <person name="Pan J."/>
            <person name="Luo Z.H."/>
            <person name="Li M."/>
        </authorList>
    </citation>
    <scope>NUCLEOTIDE SEQUENCE [LARGE SCALE GENOMIC DNA]</scope>
    <source>
        <strain evidence="17">SpSt-780</strain>
    </source>
</reference>
<keyword evidence="12 15" id="KW-0460">Magnesium</keyword>
<comment type="similarity">
    <text evidence="4 15">Belongs to the purine/pyrimidine phosphoribosyltransferase family.</text>
</comment>
<evidence type="ECO:0000313" key="17">
    <source>
        <dbReference type="EMBL" id="HGW91853.1"/>
    </source>
</evidence>
<comment type="subcellular location">
    <subcellularLocation>
        <location evidence="2 15">Cytoplasm</location>
    </subcellularLocation>
</comment>
<comment type="catalytic activity">
    <reaction evidence="14">
        <text>IMP + diphosphate = hypoxanthine + 5-phospho-alpha-D-ribose 1-diphosphate</text>
        <dbReference type="Rhea" id="RHEA:17973"/>
        <dbReference type="ChEBI" id="CHEBI:17368"/>
        <dbReference type="ChEBI" id="CHEBI:33019"/>
        <dbReference type="ChEBI" id="CHEBI:58017"/>
        <dbReference type="ChEBI" id="CHEBI:58053"/>
        <dbReference type="EC" id="2.4.2.8"/>
    </reaction>
    <physiologicalReaction direction="right-to-left" evidence="14">
        <dbReference type="Rhea" id="RHEA:17975"/>
    </physiologicalReaction>
</comment>
<dbReference type="EMBL" id="DTHG01000061">
    <property type="protein sequence ID" value="HGW91853.1"/>
    <property type="molecule type" value="Genomic_DNA"/>
</dbReference>
<keyword evidence="10 15" id="KW-0660">Purine salvage</keyword>
<dbReference type="EC" id="2.4.2.8" evidence="5 15"/>
<organism evidence="17">
    <name type="scientific">candidate division WOR-3 bacterium</name>
    <dbReference type="NCBI Taxonomy" id="2052148"/>
    <lineage>
        <taxon>Bacteria</taxon>
        <taxon>Bacteria division WOR-3</taxon>
    </lineage>
</organism>
<sequence>MEEKIEILLDENKIKEKVKELGEKITEEYKDKRPVFIGVLKGAFMFLADLVRNVKIEIDFDFVVVSLYKGEKEKSILVLEREVLTDLKDRDVLIVDEILDSGKTLSFLIEHIKGKGARSVKTCVLLRKKKDALIEPDFYGFEIPDKFVIGYGLDYKEKYRNLPFVAVLN</sequence>
<dbReference type="PANTHER" id="PTHR43340:SF1">
    <property type="entry name" value="HYPOXANTHINE PHOSPHORIBOSYLTRANSFERASE"/>
    <property type="match status" value="1"/>
</dbReference>
<dbReference type="CDD" id="cd06223">
    <property type="entry name" value="PRTases_typeI"/>
    <property type="match status" value="1"/>
</dbReference>
<evidence type="ECO:0000256" key="12">
    <source>
        <dbReference type="ARBA" id="ARBA00022842"/>
    </source>
</evidence>
<protein>
    <recommendedName>
        <fullName evidence="5 15">Hypoxanthine phosphoribosyltransferase</fullName>
        <ecNumber evidence="5 15">2.4.2.8</ecNumber>
    </recommendedName>
</protein>
<dbReference type="InterPro" id="IPR005904">
    <property type="entry name" value="Hxn_phspho_trans"/>
</dbReference>
<dbReference type="SUPFAM" id="SSF53271">
    <property type="entry name" value="PRTase-like"/>
    <property type="match status" value="1"/>
</dbReference>
<dbReference type="InterPro" id="IPR000836">
    <property type="entry name" value="PRTase_dom"/>
</dbReference>
<dbReference type="GO" id="GO:0032264">
    <property type="term" value="P:IMP salvage"/>
    <property type="evidence" value="ECO:0007669"/>
    <property type="project" value="UniProtKB-UniPathway"/>
</dbReference>
<evidence type="ECO:0000256" key="3">
    <source>
        <dbReference type="ARBA" id="ARBA00004669"/>
    </source>
</evidence>
<proteinExistence type="inferred from homology"/>
<dbReference type="GO" id="GO:0046100">
    <property type="term" value="P:hypoxanthine metabolic process"/>
    <property type="evidence" value="ECO:0007669"/>
    <property type="project" value="TreeGrafter"/>
</dbReference>
<evidence type="ECO:0000256" key="9">
    <source>
        <dbReference type="ARBA" id="ARBA00022723"/>
    </source>
</evidence>
<evidence type="ECO:0000256" key="13">
    <source>
        <dbReference type="ARBA" id="ARBA00048811"/>
    </source>
</evidence>
<dbReference type="Gene3D" id="3.40.50.2020">
    <property type="match status" value="1"/>
</dbReference>
<evidence type="ECO:0000259" key="16">
    <source>
        <dbReference type="Pfam" id="PF00156"/>
    </source>
</evidence>
<dbReference type="InterPro" id="IPR050408">
    <property type="entry name" value="HGPRT"/>
</dbReference>
<keyword evidence="9 15" id="KW-0479">Metal-binding</keyword>
<gene>
    <name evidence="17" type="primary">hpt</name>
    <name evidence="17" type="ORF">ENV67_04855</name>
</gene>
<dbReference type="GO" id="GO:0005829">
    <property type="term" value="C:cytosol"/>
    <property type="evidence" value="ECO:0007669"/>
    <property type="project" value="TreeGrafter"/>
</dbReference>
<evidence type="ECO:0000256" key="11">
    <source>
        <dbReference type="ARBA" id="ARBA00022741"/>
    </source>
</evidence>
<evidence type="ECO:0000256" key="15">
    <source>
        <dbReference type="RuleBase" id="RU364099"/>
    </source>
</evidence>
<dbReference type="InterPro" id="IPR029057">
    <property type="entry name" value="PRTase-like"/>
</dbReference>
<comment type="cofactor">
    <cofactor evidence="1 15">
        <name>Mg(2+)</name>
        <dbReference type="ChEBI" id="CHEBI:18420"/>
    </cofactor>
</comment>
<evidence type="ECO:0000256" key="2">
    <source>
        <dbReference type="ARBA" id="ARBA00004496"/>
    </source>
</evidence>